<evidence type="ECO:0000259" key="5">
    <source>
        <dbReference type="SMART" id="SM00856"/>
    </source>
</evidence>
<keyword evidence="7" id="KW-1185">Reference proteome</keyword>
<evidence type="ECO:0000313" key="6">
    <source>
        <dbReference type="EMBL" id="KAK9666829.1"/>
    </source>
</evidence>
<keyword evidence="1 4" id="KW-0732">Signal</keyword>
<evidence type="ECO:0000256" key="3">
    <source>
        <dbReference type="ARBA" id="ARBA00038471"/>
    </source>
</evidence>
<dbReference type="PANTHER" id="PTHR35357:SF8">
    <property type="entry name" value="OS01G0111000 PROTEIN"/>
    <property type="match status" value="1"/>
</dbReference>
<organism evidence="6 7">
    <name type="scientific">Saponaria officinalis</name>
    <name type="common">Common soapwort</name>
    <name type="synonym">Lychnis saponaria</name>
    <dbReference type="NCBI Taxonomy" id="3572"/>
    <lineage>
        <taxon>Eukaryota</taxon>
        <taxon>Viridiplantae</taxon>
        <taxon>Streptophyta</taxon>
        <taxon>Embryophyta</taxon>
        <taxon>Tracheophyta</taxon>
        <taxon>Spermatophyta</taxon>
        <taxon>Magnoliopsida</taxon>
        <taxon>eudicotyledons</taxon>
        <taxon>Gunneridae</taxon>
        <taxon>Pentapetalae</taxon>
        <taxon>Caryophyllales</taxon>
        <taxon>Caryophyllaceae</taxon>
        <taxon>Caryophylleae</taxon>
        <taxon>Saponaria</taxon>
    </lineage>
</organism>
<accession>A0AAW1GT33</accession>
<comment type="caution">
    <text evidence="6">The sequence shown here is derived from an EMBL/GenBank/DDBJ whole genome shotgun (WGS) entry which is preliminary data.</text>
</comment>
<dbReference type="CDD" id="cd15795">
    <property type="entry name" value="PMEI-Pla_a_1_like"/>
    <property type="match status" value="1"/>
</dbReference>
<dbReference type="InterPro" id="IPR006501">
    <property type="entry name" value="Pectinesterase_inhib_dom"/>
</dbReference>
<proteinExistence type="inferred from homology"/>
<name>A0AAW1GT33_SAPOF</name>
<feature type="chain" id="PRO_5043418742" description="Pectinesterase inhibitor domain-containing protein" evidence="4">
    <location>
        <begin position="20"/>
        <end position="179"/>
    </location>
</feature>
<dbReference type="NCBIfam" id="TIGR01614">
    <property type="entry name" value="PME_inhib"/>
    <property type="match status" value="1"/>
</dbReference>
<dbReference type="InterPro" id="IPR035513">
    <property type="entry name" value="Invertase/methylesterase_inhib"/>
</dbReference>
<sequence length="179" mass="20340">MRQFIIYLLMVWFISSTSAINVIVPDTCMKMIKLYLYDTRFHFCVTALNSDPRSSNATNIQQLAEISFEMDISKAKSISVTIDNLVENTTQHDNLTRKAFNDCKLIYSFAAIELTAGLEALKAKNYERAIVFADSAVQRAKICQLGLRKHMIGVSTLIRENTYFMNLASISASFFFPHN</sequence>
<dbReference type="SUPFAM" id="SSF101148">
    <property type="entry name" value="Plant invertase/pectin methylesterase inhibitor"/>
    <property type="match status" value="1"/>
</dbReference>
<feature type="signal peptide" evidence="4">
    <location>
        <begin position="1"/>
        <end position="19"/>
    </location>
</feature>
<dbReference type="Gene3D" id="1.20.140.40">
    <property type="entry name" value="Invertase/pectin methylesterase inhibitor family protein"/>
    <property type="match status" value="1"/>
</dbReference>
<dbReference type="GO" id="GO:0004857">
    <property type="term" value="F:enzyme inhibitor activity"/>
    <property type="evidence" value="ECO:0007669"/>
    <property type="project" value="InterPro"/>
</dbReference>
<feature type="domain" description="Pectinesterase inhibitor" evidence="5">
    <location>
        <begin position="19"/>
        <end position="174"/>
    </location>
</feature>
<dbReference type="Proteomes" id="UP001443914">
    <property type="component" value="Unassembled WGS sequence"/>
</dbReference>
<dbReference type="Pfam" id="PF04043">
    <property type="entry name" value="PMEI"/>
    <property type="match status" value="1"/>
</dbReference>
<gene>
    <name evidence="6" type="ORF">RND81_14G214200</name>
</gene>
<evidence type="ECO:0000256" key="4">
    <source>
        <dbReference type="SAM" id="SignalP"/>
    </source>
</evidence>
<protein>
    <recommendedName>
        <fullName evidence="5">Pectinesterase inhibitor domain-containing protein</fullName>
    </recommendedName>
</protein>
<keyword evidence="2" id="KW-1015">Disulfide bond</keyword>
<reference evidence="6" key="1">
    <citation type="submission" date="2024-03" db="EMBL/GenBank/DDBJ databases">
        <title>WGS assembly of Saponaria officinalis var. Norfolk2.</title>
        <authorList>
            <person name="Jenkins J."/>
            <person name="Shu S."/>
            <person name="Grimwood J."/>
            <person name="Barry K."/>
            <person name="Goodstein D."/>
            <person name="Schmutz J."/>
            <person name="Leebens-Mack J."/>
            <person name="Osbourn A."/>
        </authorList>
    </citation>
    <scope>NUCLEOTIDE SEQUENCE [LARGE SCALE GENOMIC DNA]</scope>
    <source>
        <strain evidence="6">JIC</strain>
    </source>
</reference>
<dbReference type="PANTHER" id="PTHR35357">
    <property type="entry name" value="OS02G0537100 PROTEIN"/>
    <property type="match status" value="1"/>
</dbReference>
<evidence type="ECO:0000256" key="2">
    <source>
        <dbReference type="ARBA" id="ARBA00023157"/>
    </source>
</evidence>
<evidence type="ECO:0000313" key="7">
    <source>
        <dbReference type="Proteomes" id="UP001443914"/>
    </source>
</evidence>
<evidence type="ECO:0000256" key="1">
    <source>
        <dbReference type="ARBA" id="ARBA00022729"/>
    </source>
</evidence>
<dbReference type="EMBL" id="JBDFQZ010000014">
    <property type="protein sequence ID" value="KAK9666829.1"/>
    <property type="molecule type" value="Genomic_DNA"/>
</dbReference>
<comment type="similarity">
    <text evidence="3">Belongs to the PMEI family.</text>
</comment>
<dbReference type="SMART" id="SM00856">
    <property type="entry name" value="PMEI"/>
    <property type="match status" value="1"/>
</dbReference>
<dbReference type="InterPro" id="IPR034088">
    <property type="entry name" value="Pla_a_1-like"/>
</dbReference>
<dbReference type="AlphaFoldDB" id="A0AAW1GT33"/>